<dbReference type="InterPro" id="IPR004615">
    <property type="entry name" value="DNA_pol_III_psi"/>
</dbReference>
<dbReference type="AlphaFoldDB" id="A0A4R3YCH4"/>
<proteinExistence type="predicted"/>
<sequence length="154" mass="17180">MSFSEAPFSEAPSMPQRRALLLQQMGIEQWTLRRPQALQGASSITLGESVRLLIISDTPPTASGFLADVYRALGIQAQQCVLLTHEQLARLKLSQPVALWFVGNSPDLSDSAQARLQAMPQITTALWQILQQSPQAKRQLWQQLQQFQLQGDAR</sequence>
<evidence type="ECO:0000313" key="5">
    <source>
        <dbReference type="Proteomes" id="UP000305526"/>
    </source>
</evidence>
<gene>
    <name evidence="2" type="ORF">EDC16_10197</name>
    <name evidence="3" type="ORF">FHQ21_07815</name>
</gene>
<dbReference type="GO" id="GO:0008408">
    <property type="term" value="F:3'-5' exonuclease activity"/>
    <property type="evidence" value="ECO:0007669"/>
    <property type="project" value="InterPro"/>
</dbReference>
<dbReference type="InterPro" id="IPR036654">
    <property type="entry name" value="DNA_pol_III_psi_sf"/>
</dbReference>
<evidence type="ECO:0000313" key="3">
    <source>
        <dbReference type="EMBL" id="TNG91376.1"/>
    </source>
</evidence>
<reference evidence="2 4" key="1">
    <citation type="submission" date="2019-03" db="EMBL/GenBank/DDBJ databases">
        <title>Genomic Encyclopedia of Type Strains, Phase IV (KMG-IV): sequencing the most valuable type-strain genomes for metagenomic binning, comparative biology and taxonomic classification.</title>
        <authorList>
            <person name="Goeker M."/>
        </authorList>
    </citation>
    <scope>NUCLEOTIDE SEQUENCE [LARGE SCALE GENOMIC DNA]</scope>
    <source>
        <strain evidence="2 4">DSM 28140</strain>
    </source>
</reference>
<dbReference type="RefSeq" id="WP_132964299.1">
    <property type="nucleotide sequence ID" value="NZ_LEKL01000014.1"/>
</dbReference>
<comment type="caution">
    <text evidence="2">The sequence shown here is derived from an EMBL/GenBank/DDBJ whole genome shotgun (WGS) entry which is preliminary data.</text>
</comment>
<keyword evidence="5" id="KW-1185">Reference proteome</keyword>
<dbReference type="EMBL" id="SMCP01000001">
    <property type="protein sequence ID" value="TCV89787.1"/>
    <property type="molecule type" value="Genomic_DNA"/>
</dbReference>
<dbReference type="GO" id="GO:0006260">
    <property type="term" value="P:DNA replication"/>
    <property type="evidence" value="ECO:0007669"/>
    <property type="project" value="UniProtKB-KW"/>
</dbReference>
<evidence type="ECO:0000256" key="1">
    <source>
        <dbReference type="PIRNR" id="PIRNR029225"/>
    </source>
</evidence>
<evidence type="ECO:0000313" key="2">
    <source>
        <dbReference type="EMBL" id="TCV89787.1"/>
    </source>
</evidence>
<keyword evidence="1" id="KW-0548">Nucleotidyltransferase</keyword>
<dbReference type="EMBL" id="VDGV01000066">
    <property type="protein sequence ID" value="TNG91376.1"/>
    <property type="molecule type" value="Genomic_DNA"/>
</dbReference>
<keyword evidence="1" id="KW-0235">DNA replication</keyword>
<keyword evidence="1" id="KW-0239">DNA-directed DNA polymerase</keyword>
<name>A0A4R3YCH4_9PAST</name>
<dbReference type="Proteomes" id="UP000294619">
    <property type="component" value="Unassembled WGS sequence"/>
</dbReference>
<organism evidence="2 4">
    <name type="scientific">Testudinibacter aquarius</name>
    <dbReference type="NCBI Taxonomy" id="1524974"/>
    <lineage>
        <taxon>Bacteria</taxon>
        <taxon>Pseudomonadati</taxon>
        <taxon>Pseudomonadota</taxon>
        <taxon>Gammaproteobacteria</taxon>
        <taxon>Pasteurellales</taxon>
        <taxon>Pasteurellaceae</taxon>
        <taxon>Testudinibacter</taxon>
    </lineage>
</organism>
<protein>
    <recommendedName>
        <fullName evidence="1">DNA polymerase III subunit psi</fullName>
    </recommendedName>
</protein>
<dbReference type="PIRSF" id="PIRSF029225">
    <property type="entry name" value="DNA_pol_III_psi"/>
    <property type="match status" value="1"/>
</dbReference>
<dbReference type="Pfam" id="PF03603">
    <property type="entry name" value="DNA_III_psi"/>
    <property type="match status" value="1"/>
</dbReference>
<dbReference type="GO" id="GO:0003887">
    <property type="term" value="F:DNA-directed DNA polymerase activity"/>
    <property type="evidence" value="ECO:0007669"/>
    <property type="project" value="UniProtKB-KW"/>
</dbReference>
<accession>A0A4R3YCH4</accession>
<reference evidence="3 5" key="2">
    <citation type="submission" date="2019-05" db="EMBL/GenBank/DDBJ databases">
        <title>Pasteurellaceae isolates from reptiles.</title>
        <authorList>
            <person name="Bojesen A.M."/>
            <person name="Lund E."/>
        </authorList>
    </citation>
    <scope>NUCLEOTIDE SEQUENCE [LARGE SCALE GENOMIC DNA]</scope>
    <source>
        <strain evidence="3 5">ELNT2x</strain>
    </source>
</reference>
<dbReference type="Proteomes" id="UP000305526">
    <property type="component" value="Unassembled WGS sequence"/>
</dbReference>
<evidence type="ECO:0000313" key="4">
    <source>
        <dbReference type="Proteomes" id="UP000294619"/>
    </source>
</evidence>
<dbReference type="SUPFAM" id="SSF102220">
    <property type="entry name" value="DNA polymerase III psi subunit"/>
    <property type="match status" value="1"/>
</dbReference>
<keyword evidence="1" id="KW-0808">Transferase</keyword>
<comment type="function">
    <text evidence="1">Part of the beta sliding clamp loading complex, which hydrolyzes ATP to load the beta clamp onto primed DNA to form the DNA replication pre-initiation complex. DNA polymerase III is a complex, multichain enzyme responsible for most of the replicative synthesis in bacteria. This DNA polymerase also exhibits 3' to 5' exonuclease activity.</text>
</comment>
<dbReference type="Gene3D" id="3.40.50.10220">
    <property type="entry name" value="DNA polymerase III, psi subunit"/>
    <property type="match status" value="1"/>
</dbReference>